<feature type="transmembrane region" description="Helical" evidence="1">
    <location>
        <begin position="184"/>
        <end position="204"/>
    </location>
</feature>
<feature type="signal peptide" evidence="2">
    <location>
        <begin position="1"/>
        <end position="17"/>
    </location>
</feature>
<feature type="chain" id="PRO_5004826527" description="GOLD domain-containing protein" evidence="2">
    <location>
        <begin position="18"/>
        <end position="217"/>
    </location>
</feature>
<evidence type="ECO:0000259" key="3">
    <source>
        <dbReference type="SMART" id="SM01190"/>
    </source>
</evidence>
<reference evidence="5" key="1">
    <citation type="journal article" date="2014" name="Nat. Genet.">
        <title>Genome of the human hookworm Necator americanus.</title>
        <authorList>
            <person name="Tang Y.T."/>
            <person name="Gao X."/>
            <person name="Rosa B.A."/>
            <person name="Abubucker S."/>
            <person name="Hallsworth-Pepin K."/>
            <person name="Martin J."/>
            <person name="Tyagi R."/>
            <person name="Heizer E."/>
            <person name="Zhang X."/>
            <person name="Bhonagiri-Palsikar V."/>
            <person name="Minx P."/>
            <person name="Warren W.C."/>
            <person name="Wang Q."/>
            <person name="Zhan B."/>
            <person name="Hotez P.J."/>
            <person name="Sternberg P.W."/>
            <person name="Dougall A."/>
            <person name="Gaze S.T."/>
            <person name="Mulvenna J."/>
            <person name="Sotillo J."/>
            <person name="Ranganathan S."/>
            <person name="Rabelo E.M."/>
            <person name="Wilson R.K."/>
            <person name="Felgner P.L."/>
            <person name="Bethony J."/>
            <person name="Hawdon J.M."/>
            <person name="Gasser R.B."/>
            <person name="Loukas A."/>
            <person name="Mitreva M."/>
        </authorList>
    </citation>
    <scope>NUCLEOTIDE SEQUENCE [LARGE SCALE GENOMIC DNA]</scope>
</reference>
<dbReference type="OMA" id="FRHITTE"/>
<proteinExistence type="predicted"/>
<feature type="domain" description="GOLD" evidence="3">
    <location>
        <begin position="33"/>
        <end position="209"/>
    </location>
</feature>
<dbReference type="CTD" id="25342828"/>
<dbReference type="AlphaFoldDB" id="W2TCK8"/>
<keyword evidence="1" id="KW-0812">Transmembrane</keyword>
<dbReference type="SMART" id="SM01190">
    <property type="entry name" value="EMP24_GP25L"/>
    <property type="match status" value="1"/>
</dbReference>
<gene>
    <name evidence="4" type="ORF">NECAME_02790</name>
</gene>
<keyword evidence="1" id="KW-1133">Transmembrane helix</keyword>
<dbReference type="OrthoDB" id="10037706at2759"/>
<sequence length="217" mass="24982">MRILLFLFLNLVNYSNALTFRTRGGRESIVVRIITIDLEARLTCMYETLEKEMMLELQADVTPSSNAPISMRLTSPTGAFSEWLEGRGEVDFRHITTEDGDYEICISSSRNIRVLLSIYFKHPEKVGDALEAELNASLINRNLEELSRSMGDLIYKIYNALRFYNLVTVSDEATQRSNSYYIKVYVISFCIANIIVAILQVAIVRRMFRVDKSRIRI</sequence>
<dbReference type="Pfam" id="PF01105">
    <property type="entry name" value="EMP24_GP25L"/>
    <property type="match status" value="1"/>
</dbReference>
<dbReference type="KEGG" id="nai:NECAME_02790"/>
<evidence type="ECO:0000313" key="5">
    <source>
        <dbReference type="Proteomes" id="UP000053676"/>
    </source>
</evidence>
<keyword evidence="1" id="KW-0472">Membrane</keyword>
<dbReference type="GeneID" id="25342828"/>
<keyword evidence="2" id="KW-0732">Signal</keyword>
<protein>
    <recommendedName>
        <fullName evidence="3">GOLD domain-containing protein</fullName>
    </recommendedName>
</protein>
<evidence type="ECO:0000256" key="1">
    <source>
        <dbReference type="SAM" id="Phobius"/>
    </source>
</evidence>
<dbReference type="EMBL" id="KI659684">
    <property type="protein sequence ID" value="ETN78926.1"/>
    <property type="molecule type" value="Genomic_DNA"/>
</dbReference>
<keyword evidence="5" id="KW-1185">Reference proteome</keyword>
<dbReference type="Proteomes" id="UP000053676">
    <property type="component" value="Unassembled WGS sequence"/>
</dbReference>
<evidence type="ECO:0000313" key="4">
    <source>
        <dbReference type="EMBL" id="ETN78926.1"/>
    </source>
</evidence>
<organism evidence="4 5">
    <name type="scientific">Necator americanus</name>
    <name type="common">Human hookworm</name>
    <dbReference type="NCBI Taxonomy" id="51031"/>
    <lineage>
        <taxon>Eukaryota</taxon>
        <taxon>Metazoa</taxon>
        <taxon>Ecdysozoa</taxon>
        <taxon>Nematoda</taxon>
        <taxon>Chromadorea</taxon>
        <taxon>Rhabditida</taxon>
        <taxon>Rhabditina</taxon>
        <taxon>Rhabditomorpha</taxon>
        <taxon>Strongyloidea</taxon>
        <taxon>Ancylostomatidae</taxon>
        <taxon>Bunostominae</taxon>
        <taxon>Necator</taxon>
    </lineage>
</organism>
<dbReference type="InterPro" id="IPR009038">
    <property type="entry name" value="GOLD_dom"/>
</dbReference>
<evidence type="ECO:0000256" key="2">
    <source>
        <dbReference type="SAM" id="SignalP"/>
    </source>
</evidence>
<accession>W2TCK8</accession>
<name>W2TCK8_NECAM</name>